<sequence>MSWEGTAAFHPSRRDASLLIHLPFLVRRLSNPVSNEAGFFIAAFARIAISPDDWGASVAAKAAA</sequence>
<dbReference type="EMBL" id="CBLX010000009">
    <property type="protein sequence ID" value="CDG39443.1"/>
    <property type="molecule type" value="Genomic_DNA"/>
</dbReference>
<evidence type="ECO:0000313" key="2">
    <source>
        <dbReference type="Proteomes" id="UP000027583"/>
    </source>
</evidence>
<proteinExistence type="predicted"/>
<reference evidence="1 2" key="1">
    <citation type="journal article" date="2014" name="Genome Biol. Evol.">
        <title>Acetic acid bacteria genomes reveal functional traits for adaptation to life in insect guts.</title>
        <authorList>
            <person name="Chouaia B."/>
            <person name="Gaiarsa S."/>
            <person name="Crotti E."/>
            <person name="Comandatore F."/>
            <person name="Degli Esposti M."/>
            <person name="Ricci I."/>
            <person name="Alma A."/>
            <person name="Favia G."/>
            <person name="Bandi C."/>
            <person name="Daffonchio D."/>
        </authorList>
    </citation>
    <scope>NUCLEOTIDE SEQUENCE [LARGE SCALE GENOMIC DNA]</scope>
    <source>
        <strain evidence="1 2">SF2.1</strain>
    </source>
</reference>
<accession>A0A060QFH3</accession>
<reference evidence="1 2" key="2">
    <citation type="journal article" date="2014" name="PLoS ONE">
        <title>Evolution of mitochondria reconstructed from the energy metabolism of living bacteria.</title>
        <authorList>
            <person name="Degli Esposti M."/>
            <person name="Chouaia B."/>
            <person name="Comandatore F."/>
            <person name="Crotti E."/>
            <person name="Sassera D."/>
            <person name="Lievens P.M."/>
            <person name="Daffonchio D."/>
            <person name="Bandi C."/>
        </authorList>
    </citation>
    <scope>NUCLEOTIDE SEQUENCE [LARGE SCALE GENOMIC DNA]</scope>
    <source>
        <strain evidence="1 2">SF2.1</strain>
    </source>
</reference>
<protein>
    <submittedName>
        <fullName evidence="1">Uncharacterized protein</fullName>
    </submittedName>
</protein>
<dbReference type="Proteomes" id="UP000027583">
    <property type="component" value="Unassembled WGS sequence"/>
</dbReference>
<evidence type="ECO:0000313" key="1">
    <source>
        <dbReference type="EMBL" id="CDG39443.1"/>
    </source>
</evidence>
<name>A0A060QFH3_9PROT</name>
<dbReference type="AlphaFoldDB" id="A0A060QFH3"/>
<gene>
    <name evidence="1" type="ORF">ASAP_1398</name>
</gene>
<organism evidence="1 2">
    <name type="scientific">Asaia bogorensis</name>
    <dbReference type="NCBI Taxonomy" id="91915"/>
    <lineage>
        <taxon>Bacteria</taxon>
        <taxon>Pseudomonadati</taxon>
        <taxon>Pseudomonadota</taxon>
        <taxon>Alphaproteobacteria</taxon>
        <taxon>Acetobacterales</taxon>
        <taxon>Acetobacteraceae</taxon>
        <taxon>Asaia</taxon>
    </lineage>
</organism>
<comment type="caution">
    <text evidence="1">The sequence shown here is derived from an EMBL/GenBank/DDBJ whole genome shotgun (WGS) entry which is preliminary data.</text>
</comment>